<dbReference type="AlphaFoldDB" id="A0A511AL02"/>
<evidence type="ECO:0000256" key="1">
    <source>
        <dbReference type="SAM" id="MobiDB-lite"/>
    </source>
</evidence>
<sequence>MADPSLAEVAAELYAVAPADFIAERKARSEQVEDRELAAQIKALRKPSIAAWVVNLFASERADRLGQALQLAAELREAQEDLDAKTLSKLGRDRRALTSQLAREAASLASSRGARITDSTVEAVQQTITAAFFDPDAATAVASGRLVRELEPSSEFPLDFDAAVGGGTPERTPPPSPPADEVRARREQKEAEKAVHAAERDLERTERAHAKAGKERESAASRADQFEAEVEELEGELARARAGAEKARAAVDEATDRAAAAAEDVRSAEAAVATARSALERLGGS</sequence>
<feature type="region of interest" description="Disordered" evidence="1">
    <location>
        <begin position="157"/>
        <end position="229"/>
    </location>
</feature>
<keyword evidence="3" id="KW-1185">Reference proteome</keyword>
<comment type="caution">
    <text evidence="2">The sequence shown here is derived from an EMBL/GenBank/DDBJ whole genome shotgun (WGS) entry which is preliminary data.</text>
</comment>
<name>A0A511AL02_9MICO</name>
<accession>A0A511AL02</accession>
<feature type="compositionally biased region" description="Basic and acidic residues" evidence="1">
    <location>
        <begin position="180"/>
        <end position="219"/>
    </location>
</feature>
<organism evidence="2 3">
    <name type="scientific">Microbacterium aerolatum</name>
    <dbReference type="NCBI Taxonomy" id="153731"/>
    <lineage>
        <taxon>Bacteria</taxon>
        <taxon>Bacillati</taxon>
        <taxon>Actinomycetota</taxon>
        <taxon>Actinomycetes</taxon>
        <taxon>Micrococcales</taxon>
        <taxon>Microbacteriaceae</taxon>
        <taxon>Microbacterium</taxon>
    </lineage>
</organism>
<reference evidence="2 3" key="1">
    <citation type="submission" date="2019-07" db="EMBL/GenBank/DDBJ databases">
        <title>Whole genome shotgun sequence of Microbacterium aerolatum NBRC 103071.</title>
        <authorList>
            <person name="Hosoyama A."/>
            <person name="Uohara A."/>
            <person name="Ohji S."/>
            <person name="Ichikawa N."/>
        </authorList>
    </citation>
    <scope>NUCLEOTIDE SEQUENCE [LARGE SCALE GENOMIC DNA]</scope>
    <source>
        <strain evidence="2 3">NBRC 103071</strain>
    </source>
</reference>
<dbReference type="RefSeq" id="WP_147039187.1">
    <property type="nucleotide sequence ID" value="NZ_BJUW01000007.1"/>
</dbReference>
<protein>
    <submittedName>
        <fullName evidence="2">Uncharacterized protein</fullName>
    </submittedName>
</protein>
<dbReference type="OrthoDB" id="3541690at2"/>
<evidence type="ECO:0000313" key="2">
    <source>
        <dbReference type="EMBL" id="GEK86567.1"/>
    </source>
</evidence>
<gene>
    <name evidence="2" type="ORF">MAE01_17430</name>
</gene>
<dbReference type="Proteomes" id="UP000321225">
    <property type="component" value="Unassembled WGS sequence"/>
</dbReference>
<evidence type="ECO:0000313" key="3">
    <source>
        <dbReference type="Proteomes" id="UP000321225"/>
    </source>
</evidence>
<proteinExistence type="predicted"/>
<dbReference type="EMBL" id="BJUW01000007">
    <property type="protein sequence ID" value="GEK86567.1"/>
    <property type="molecule type" value="Genomic_DNA"/>
</dbReference>